<accession>A0A9P3GA70</accession>
<protein>
    <submittedName>
        <fullName evidence="2">Uncharacterized protein</fullName>
    </submittedName>
</protein>
<dbReference type="AlphaFoldDB" id="A0A9P3GA70"/>
<feature type="compositionally biased region" description="Low complexity" evidence="1">
    <location>
        <begin position="114"/>
        <end position="125"/>
    </location>
</feature>
<sequence length="125" mass="13864">MVRRHHNADFERRFAVYFRPLCRVRSPGGQVLDTLGCAKSRPLHANDGHAQSRLQTRRRFRYLNFQRSRSPNSSRLASVSASRSLVSRSLLTHSTSPPAPPPSLSSLAPPPSLSTPSPHTLSTPI</sequence>
<evidence type="ECO:0000313" key="2">
    <source>
        <dbReference type="EMBL" id="GJE90887.1"/>
    </source>
</evidence>
<name>A0A9P3GA70_9APHY</name>
<evidence type="ECO:0000256" key="1">
    <source>
        <dbReference type="SAM" id="MobiDB-lite"/>
    </source>
</evidence>
<feature type="region of interest" description="Disordered" evidence="1">
    <location>
        <begin position="89"/>
        <end position="125"/>
    </location>
</feature>
<proteinExistence type="predicted"/>
<evidence type="ECO:0000313" key="3">
    <source>
        <dbReference type="Proteomes" id="UP000703269"/>
    </source>
</evidence>
<organism evidence="2 3">
    <name type="scientific">Phanerochaete sordida</name>
    <dbReference type="NCBI Taxonomy" id="48140"/>
    <lineage>
        <taxon>Eukaryota</taxon>
        <taxon>Fungi</taxon>
        <taxon>Dikarya</taxon>
        <taxon>Basidiomycota</taxon>
        <taxon>Agaricomycotina</taxon>
        <taxon>Agaricomycetes</taxon>
        <taxon>Polyporales</taxon>
        <taxon>Phanerochaetaceae</taxon>
        <taxon>Phanerochaete</taxon>
    </lineage>
</organism>
<comment type="caution">
    <text evidence="2">The sequence shown here is derived from an EMBL/GenBank/DDBJ whole genome shotgun (WGS) entry which is preliminary data.</text>
</comment>
<gene>
    <name evidence="2" type="ORF">PsYK624_070330</name>
</gene>
<dbReference type="EMBL" id="BPQB01000018">
    <property type="protein sequence ID" value="GJE90887.1"/>
    <property type="molecule type" value="Genomic_DNA"/>
</dbReference>
<keyword evidence="3" id="KW-1185">Reference proteome</keyword>
<reference evidence="2 3" key="1">
    <citation type="submission" date="2021-08" db="EMBL/GenBank/DDBJ databases">
        <title>Draft Genome Sequence of Phanerochaete sordida strain YK-624.</title>
        <authorList>
            <person name="Mori T."/>
            <person name="Dohra H."/>
            <person name="Suzuki T."/>
            <person name="Kawagishi H."/>
            <person name="Hirai H."/>
        </authorList>
    </citation>
    <scope>NUCLEOTIDE SEQUENCE [LARGE SCALE GENOMIC DNA]</scope>
    <source>
        <strain evidence="2 3">YK-624</strain>
    </source>
</reference>
<dbReference type="Proteomes" id="UP000703269">
    <property type="component" value="Unassembled WGS sequence"/>
</dbReference>
<feature type="compositionally biased region" description="Pro residues" evidence="1">
    <location>
        <begin position="97"/>
        <end position="113"/>
    </location>
</feature>